<evidence type="ECO:0000313" key="2">
    <source>
        <dbReference type="Proteomes" id="UP000887159"/>
    </source>
</evidence>
<evidence type="ECO:0000313" key="1">
    <source>
        <dbReference type="EMBL" id="GFX88144.1"/>
    </source>
</evidence>
<keyword evidence="2" id="KW-1185">Reference proteome</keyword>
<sequence length="274" mass="30553">MFLVILAKGRGPHCINLKTVSQPLYTMDGSSVTLGFKSMTHKYGLRVSNMTTRLRCHKIILAQWISKRICSFHHHILAYNKVVIHSRYCPPSWESSLAPNPDSADFAVFLVRFAEGTSLGLPQKSVSSREELHNSSLSKLLSLQGLYNSTSKIAIFYRCEGLTTAPFKTAILTSDSLTPLIYPLLSHPIHPHHPLMFCPFSAPIGLGSFELLSLCRPRRSRHIPSLAPWEPMSGYTLYVSRRAVINGIRGKRKLIVDASLCDAADPVPKFLPNN</sequence>
<comment type="caution">
    <text evidence="1">The sequence shown here is derived from an EMBL/GenBank/DDBJ whole genome shotgun (WGS) entry which is preliminary data.</text>
</comment>
<organism evidence="1 2">
    <name type="scientific">Trichonephila clavipes</name>
    <name type="common">Golden silk orbweaver</name>
    <name type="synonym">Nephila clavipes</name>
    <dbReference type="NCBI Taxonomy" id="2585209"/>
    <lineage>
        <taxon>Eukaryota</taxon>
        <taxon>Metazoa</taxon>
        <taxon>Ecdysozoa</taxon>
        <taxon>Arthropoda</taxon>
        <taxon>Chelicerata</taxon>
        <taxon>Arachnida</taxon>
        <taxon>Araneae</taxon>
        <taxon>Araneomorphae</taxon>
        <taxon>Entelegynae</taxon>
        <taxon>Araneoidea</taxon>
        <taxon>Nephilidae</taxon>
        <taxon>Trichonephila</taxon>
    </lineage>
</organism>
<protein>
    <submittedName>
        <fullName evidence="1">Uncharacterized protein</fullName>
    </submittedName>
</protein>
<proteinExistence type="predicted"/>
<name>A0A8X6R8N8_TRICX</name>
<dbReference type="Proteomes" id="UP000887159">
    <property type="component" value="Unassembled WGS sequence"/>
</dbReference>
<dbReference type="EMBL" id="BMAU01021046">
    <property type="protein sequence ID" value="GFX88144.1"/>
    <property type="molecule type" value="Genomic_DNA"/>
</dbReference>
<reference evidence="1" key="1">
    <citation type="submission" date="2020-08" db="EMBL/GenBank/DDBJ databases">
        <title>Multicomponent nature underlies the extraordinary mechanical properties of spider dragline silk.</title>
        <authorList>
            <person name="Kono N."/>
            <person name="Nakamura H."/>
            <person name="Mori M."/>
            <person name="Yoshida Y."/>
            <person name="Ohtoshi R."/>
            <person name="Malay A.D."/>
            <person name="Moran D.A.P."/>
            <person name="Tomita M."/>
            <person name="Numata K."/>
            <person name="Arakawa K."/>
        </authorList>
    </citation>
    <scope>NUCLEOTIDE SEQUENCE</scope>
</reference>
<accession>A0A8X6R8N8</accession>
<dbReference type="AlphaFoldDB" id="A0A8X6R8N8"/>
<gene>
    <name evidence="1" type="ORF">TNCV_159591</name>
</gene>